<keyword evidence="2" id="KW-1185">Reference proteome</keyword>
<organism evidence="1 2">
    <name type="scientific">Litoreibacter ponti</name>
    <dbReference type="NCBI Taxonomy" id="1510457"/>
    <lineage>
        <taxon>Bacteria</taxon>
        <taxon>Pseudomonadati</taxon>
        <taxon>Pseudomonadota</taxon>
        <taxon>Alphaproteobacteria</taxon>
        <taxon>Rhodobacterales</taxon>
        <taxon>Roseobacteraceae</taxon>
        <taxon>Litoreibacter</taxon>
    </lineage>
</organism>
<dbReference type="EMBL" id="QBKS01000001">
    <property type="protein sequence ID" value="PTX57929.1"/>
    <property type="molecule type" value="Genomic_DNA"/>
</dbReference>
<dbReference type="RefSeq" id="WP_245912992.1">
    <property type="nucleotide sequence ID" value="NZ_QBKS01000001.1"/>
</dbReference>
<gene>
    <name evidence="1" type="ORF">C8N43_2604</name>
</gene>
<proteinExistence type="predicted"/>
<reference evidence="1 2" key="1">
    <citation type="submission" date="2018-04" db="EMBL/GenBank/DDBJ databases">
        <title>Genomic Encyclopedia of Archaeal and Bacterial Type Strains, Phase II (KMG-II): from individual species to whole genera.</title>
        <authorList>
            <person name="Goeker M."/>
        </authorList>
    </citation>
    <scope>NUCLEOTIDE SEQUENCE [LARGE SCALE GENOMIC DNA]</scope>
    <source>
        <strain evidence="1 2">DSM 100977</strain>
    </source>
</reference>
<name>A0A2T6BPC3_9RHOB</name>
<dbReference type="SUPFAM" id="SSF51161">
    <property type="entry name" value="Trimeric LpxA-like enzymes"/>
    <property type="match status" value="1"/>
</dbReference>
<accession>A0A2T6BPC3</accession>
<evidence type="ECO:0000313" key="2">
    <source>
        <dbReference type="Proteomes" id="UP000243978"/>
    </source>
</evidence>
<dbReference type="Gene3D" id="2.160.10.10">
    <property type="entry name" value="Hexapeptide repeat proteins"/>
    <property type="match status" value="1"/>
</dbReference>
<dbReference type="PANTHER" id="PTHR23416">
    <property type="entry name" value="SIALIC ACID SYNTHASE-RELATED"/>
    <property type="match status" value="1"/>
</dbReference>
<dbReference type="AlphaFoldDB" id="A0A2T6BPC3"/>
<dbReference type="InterPro" id="IPR011004">
    <property type="entry name" value="Trimer_LpxA-like_sf"/>
</dbReference>
<sequence length="189" mass="20005">MADISASLAPAHKPRPTKTARGVRLLLSVFDPRAYLHALRVLNHLNQTHAIPRRRLRHGPGVAISPTCEFAHAERIVLGDRAHIGTRCIIWAGPRNGRITVGNDLLLGPNVTITAANYRFRDGSPVTEQGMDEADVTIGDDVWIGAGAIILSGSSLGHGSIIAAGAVIRGSVPDRAIMAGVPAQQVGTR</sequence>
<comment type="caution">
    <text evidence="1">The sequence shown here is derived from an EMBL/GenBank/DDBJ whole genome shotgun (WGS) entry which is preliminary data.</text>
</comment>
<dbReference type="InterPro" id="IPR001451">
    <property type="entry name" value="Hexapep"/>
</dbReference>
<dbReference type="Proteomes" id="UP000243978">
    <property type="component" value="Unassembled WGS sequence"/>
</dbReference>
<evidence type="ECO:0000313" key="1">
    <source>
        <dbReference type="EMBL" id="PTX57929.1"/>
    </source>
</evidence>
<dbReference type="PANTHER" id="PTHR23416:SF78">
    <property type="entry name" value="LIPOPOLYSACCHARIDE BIOSYNTHESIS O-ACETYL TRANSFERASE WBBJ-RELATED"/>
    <property type="match status" value="1"/>
</dbReference>
<dbReference type="CDD" id="cd04647">
    <property type="entry name" value="LbH_MAT_like"/>
    <property type="match status" value="1"/>
</dbReference>
<dbReference type="GO" id="GO:0016740">
    <property type="term" value="F:transferase activity"/>
    <property type="evidence" value="ECO:0007669"/>
    <property type="project" value="UniProtKB-KW"/>
</dbReference>
<dbReference type="InterPro" id="IPR051159">
    <property type="entry name" value="Hexapeptide_acetyltransf"/>
</dbReference>
<keyword evidence="1" id="KW-0808">Transferase</keyword>
<dbReference type="Pfam" id="PF00132">
    <property type="entry name" value="Hexapep"/>
    <property type="match status" value="1"/>
</dbReference>
<protein>
    <submittedName>
        <fullName evidence="1">Acetyltransferase-like isoleucine patch superfamily enzyme</fullName>
    </submittedName>
</protein>